<dbReference type="VEuPathDB" id="FungiDB:PPTG_19153"/>
<dbReference type="EMBL" id="KI670913">
    <property type="protein sequence ID" value="ETL48450.1"/>
    <property type="molecule type" value="Genomic_DNA"/>
</dbReference>
<proteinExistence type="predicted"/>
<dbReference type="AlphaFoldDB" id="W2JPU7"/>
<evidence type="ECO:0000313" key="2">
    <source>
        <dbReference type="Proteomes" id="UP000053864"/>
    </source>
</evidence>
<sequence>MASPAAVGRARIAAKGATIYDSYPLSLRTFLAEGPSPFVRSVSHTMEDPAQRTMAVDDDDFLSNLHNTSSSVGTIDLNDGVVKSQLFAIKKLSSICQQVPRWQN</sequence>
<protein>
    <submittedName>
        <fullName evidence="1">Uncharacterized protein</fullName>
    </submittedName>
</protein>
<dbReference type="Proteomes" id="UP000053864">
    <property type="component" value="Unassembled WGS sequence"/>
</dbReference>
<evidence type="ECO:0000313" key="1">
    <source>
        <dbReference type="EMBL" id="ETL48450.1"/>
    </source>
</evidence>
<reference evidence="1 2" key="1">
    <citation type="submission" date="2013-11" db="EMBL/GenBank/DDBJ databases">
        <title>The Genome Sequence of Phytophthora parasitica CJ05E6.</title>
        <authorList>
            <consortium name="The Broad Institute Genomics Platform"/>
            <person name="Russ C."/>
            <person name="Tyler B."/>
            <person name="Panabieres F."/>
            <person name="Shan W."/>
            <person name="Tripathy S."/>
            <person name="Grunwald N."/>
            <person name="Machado M."/>
            <person name="Johnson C.S."/>
            <person name="Arredondo F."/>
            <person name="Hong C."/>
            <person name="Coffey M."/>
            <person name="Young S.K."/>
            <person name="Zeng Q."/>
            <person name="Gargeya S."/>
            <person name="Fitzgerald M."/>
            <person name="Abouelleil A."/>
            <person name="Alvarado L."/>
            <person name="Chapman S.B."/>
            <person name="Gainer-Dewar J."/>
            <person name="Goldberg J."/>
            <person name="Griggs A."/>
            <person name="Gujja S."/>
            <person name="Hansen M."/>
            <person name="Howarth C."/>
            <person name="Imamovic A."/>
            <person name="Ireland A."/>
            <person name="Larimer J."/>
            <person name="McCowan C."/>
            <person name="Murphy C."/>
            <person name="Pearson M."/>
            <person name="Poon T.W."/>
            <person name="Priest M."/>
            <person name="Roberts A."/>
            <person name="Saif S."/>
            <person name="Shea T."/>
            <person name="Sykes S."/>
            <person name="Wortman J."/>
            <person name="Nusbaum C."/>
            <person name="Birren B."/>
        </authorList>
    </citation>
    <scope>NUCLEOTIDE SEQUENCE [LARGE SCALE GENOMIC DNA]</scope>
    <source>
        <strain evidence="1 2">CJ05E6</strain>
    </source>
</reference>
<name>W2JPU7_PHYNI</name>
<accession>W2JPU7</accession>
<gene>
    <name evidence="1" type="ORF">L916_01947</name>
</gene>
<organism evidence="1 2">
    <name type="scientific">Phytophthora nicotianae</name>
    <name type="common">Potato buckeye rot agent</name>
    <name type="synonym">Phytophthora parasitica</name>
    <dbReference type="NCBI Taxonomy" id="4792"/>
    <lineage>
        <taxon>Eukaryota</taxon>
        <taxon>Sar</taxon>
        <taxon>Stramenopiles</taxon>
        <taxon>Oomycota</taxon>
        <taxon>Peronosporomycetes</taxon>
        <taxon>Peronosporales</taxon>
        <taxon>Peronosporaceae</taxon>
        <taxon>Phytophthora</taxon>
    </lineage>
</organism>